<comment type="subcellular location">
    <subcellularLocation>
        <location evidence="1">Cell inner membrane</location>
        <topology evidence="1">Multi-pass membrane protein</topology>
    </subcellularLocation>
    <subcellularLocation>
        <location evidence="6">Cell membrane</location>
        <topology evidence="6">Multi-pass membrane protein</topology>
    </subcellularLocation>
</comment>
<evidence type="ECO:0000256" key="4">
    <source>
        <dbReference type="ARBA" id="ARBA00022989"/>
    </source>
</evidence>
<feature type="transmembrane region" description="Helical" evidence="6">
    <location>
        <begin position="130"/>
        <end position="147"/>
    </location>
</feature>
<dbReference type="NCBIfam" id="TIGR00773">
    <property type="entry name" value="NhaA"/>
    <property type="match status" value="1"/>
</dbReference>
<dbReference type="HAMAP" id="MF_01844">
    <property type="entry name" value="NhaA"/>
    <property type="match status" value="1"/>
</dbReference>
<keyword evidence="4 6" id="KW-1133">Transmembrane helix</keyword>
<feature type="transmembrane region" description="Helical" evidence="6">
    <location>
        <begin position="62"/>
        <end position="80"/>
    </location>
</feature>
<feature type="transmembrane region" description="Helical" evidence="6">
    <location>
        <begin position="343"/>
        <end position="363"/>
    </location>
</feature>
<feature type="transmembrane region" description="Helical" evidence="6">
    <location>
        <begin position="408"/>
        <end position="425"/>
    </location>
</feature>
<dbReference type="Gene3D" id="1.20.1530.10">
    <property type="entry name" value="Na+/H+ antiporter like domain"/>
    <property type="match status" value="1"/>
</dbReference>
<dbReference type="InterPro" id="IPR023171">
    <property type="entry name" value="Na/H_antiporter_dom_sf"/>
</dbReference>
<dbReference type="Proteomes" id="UP000199452">
    <property type="component" value="Unassembled WGS sequence"/>
</dbReference>
<keyword evidence="2 6" id="KW-1003">Cell membrane</keyword>
<gene>
    <name evidence="6" type="primary">nhaA</name>
    <name evidence="7" type="ORF">SAMN05216323_100711</name>
</gene>
<keyword evidence="6" id="KW-0739">Sodium transport</keyword>
<dbReference type="PANTHER" id="PTHR30341:SF0">
    <property type="entry name" value="NA(+)_H(+) ANTIPORTER NHAA"/>
    <property type="match status" value="1"/>
</dbReference>
<sequence>MKRTDNPFQRFVSLESTSSLLLFVAALVALFWANSEFSASYFSIWKTQVSLGVGNWSIDKPLILWINDGLMAVFFFVIGLEIKKEILAGELSTIQKASLPIFAAVGGMVVPITLFLVLNDNGVGKEGWGIPMATDIAFSLGILQLLGKRVPLSLKIFLTAFAIVDDLGAVLVITFFYSTSILWIYLIVAFGILLLLFVANYLNINHKWTYILGGIGVWYLFLKSGIHPTIAGVLLAFTIPGNRKIEVGTFQRLLRIEIDNLTCTFKKKTQFLTKPQRVSLETIETLTQQAQPMLQHFETRLHGFVAFVIMPIFALANAGVELFPASNSASGFTPLSLHLAEAMLFGKVLGISLFSWLAIKMGFSSLPSGVNFKQIIGVSILGGFGFTMALFIESLAYTDPDIITSGKIGILVGSLFAGILGYIFLRVTLTKELKRA</sequence>
<reference evidence="7 8" key="1">
    <citation type="submission" date="2016-09" db="EMBL/GenBank/DDBJ databases">
        <authorList>
            <person name="Capua I."/>
            <person name="De Benedictis P."/>
            <person name="Joannis T."/>
            <person name="Lombin L.H."/>
            <person name="Cattoli G."/>
        </authorList>
    </citation>
    <scope>NUCLEOTIDE SEQUENCE [LARGE SCALE GENOMIC DNA]</scope>
    <source>
        <strain evidence="7 8">A7P-90m</strain>
    </source>
</reference>
<comment type="similarity">
    <text evidence="6">Belongs to the NhaA Na(+)/H(+) (TC 2.A.33) antiporter family.</text>
</comment>
<keyword evidence="3 6" id="KW-0812">Transmembrane</keyword>
<evidence type="ECO:0000256" key="5">
    <source>
        <dbReference type="ARBA" id="ARBA00023136"/>
    </source>
</evidence>
<organism evidence="7 8">
    <name type="scientific">Williamwhitmania taraxaci</name>
    <dbReference type="NCBI Taxonomy" id="1640674"/>
    <lineage>
        <taxon>Bacteria</taxon>
        <taxon>Pseudomonadati</taxon>
        <taxon>Bacteroidota</taxon>
        <taxon>Bacteroidia</taxon>
        <taxon>Bacteroidales</taxon>
        <taxon>Williamwhitmaniaceae</taxon>
        <taxon>Williamwhitmania</taxon>
    </lineage>
</organism>
<dbReference type="EMBL" id="FMYP01000007">
    <property type="protein sequence ID" value="SDB89285.1"/>
    <property type="molecule type" value="Genomic_DNA"/>
</dbReference>
<evidence type="ECO:0000256" key="1">
    <source>
        <dbReference type="ARBA" id="ARBA00004429"/>
    </source>
</evidence>
<protein>
    <recommendedName>
        <fullName evidence="6">Na(+)/H(+) antiporter NhaA</fullName>
    </recommendedName>
    <alternativeName>
        <fullName evidence="6">Sodium/proton antiporter NhaA</fullName>
    </alternativeName>
</protein>
<feature type="transmembrane region" description="Helical" evidence="6">
    <location>
        <begin position="301"/>
        <end position="323"/>
    </location>
</feature>
<evidence type="ECO:0000313" key="8">
    <source>
        <dbReference type="Proteomes" id="UP000199452"/>
    </source>
</evidence>
<dbReference type="AlphaFoldDB" id="A0A1G6H5R9"/>
<keyword evidence="6" id="KW-0915">Sodium</keyword>
<dbReference type="GO" id="GO:0006885">
    <property type="term" value="P:regulation of pH"/>
    <property type="evidence" value="ECO:0007669"/>
    <property type="project" value="UniProtKB-UniRule"/>
</dbReference>
<dbReference type="GO" id="GO:0005886">
    <property type="term" value="C:plasma membrane"/>
    <property type="evidence" value="ECO:0007669"/>
    <property type="project" value="UniProtKB-SubCell"/>
</dbReference>
<keyword evidence="6" id="KW-0406">Ion transport</keyword>
<evidence type="ECO:0000256" key="2">
    <source>
        <dbReference type="ARBA" id="ARBA00022475"/>
    </source>
</evidence>
<keyword evidence="6" id="KW-0813">Transport</keyword>
<feature type="transmembrane region" description="Helical" evidence="6">
    <location>
        <begin position="156"/>
        <end position="177"/>
    </location>
</feature>
<comment type="function">
    <text evidence="6">Na(+)/H(+) antiporter that extrudes sodium in exchange for external protons.</text>
</comment>
<name>A0A1G6H5R9_9BACT</name>
<feature type="transmembrane region" description="Helical" evidence="6">
    <location>
        <begin position="183"/>
        <end position="202"/>
    </location>
</feature>
<dbReference type="Pfam" id="PF06965">
    <property type="entry name" value="Na_H_antiport_1"/>
    <property type="match status" value="1"/>
</dbReference>
<evidence type="ECO:0000256" key="3">
    <source>
        <dbReference type="ARBA" id="ARBA00022692"/>
    </source>
</evidence>
<proteinExistence type="inferred from homology"/>
<accession>A0A1G6H5R9</accession>
<dbReference type="InterPro" id="IPR004670">
    <property type="entry name" value="NhaA"/>
</dbReference>
<dbReference type="GO" id="GO:0015385">
    <property type="term" value="F:sodium:proton antiporter activity"/>
    <property type="evidence" value="ECO:0007669"/>
    <property type="project" value="UniProtKB-UniRule"/>
</dbReference>
<keyword evidence="5 6" id="KW-0472">Membrane</keyword>
<evidence type="ECO:0000256" key="6">
    <source>
        <dbReference type="HAMAP-Rule" id="MF_01844"/>
    </source>
</evidence>
<keyword evidence="8" id="KW-1185">Reference proteome</keyword>
<dbReference type="PANTHER" id="PTHR30341">
    <property type="entry name" value="SODIUM ION/PROTON ANTIPORTER NHAA-RELATED"/>
    <property type="match status" value="1"/>
</dbReference>
<feature type="transmembrane region" description="Helical" evidence="6">
    <location>
        <begin position="375"/>
        <end position="396"/>
    </location>
</feature>
<evidence type="ECO:0000313" key="7">
    <source>
        <dbReference type="EMBL" id="SDB89285.1"/>
    </source>
</evidence>
<dbReference type="STRING" id="1640674.SAMN05216323_100711"/>
<dbReference type="RefSeq" id="WP_092435618.1">
    <property type="nucleotide sequence ID" value="NZ_FMYP01000007.1"/>
</dbReference>
<feature type="transmembrane region" description="Helical" evidence="6">
    <location>
        <begin position="101"/>
        <end position="118"/>
    </location>
</feature>
<comment type="catalytic activity">
    <reaction evidence="6">
        <text>Na(+)(in) + 2 H(+)(out) = Na(+)(out) + 2 H(+)(in)</text>
        <dbReference type="Rhea" id="RHEA:29251"/>
        <dbReference type="ChEBI" id="CHEBI:15378"/>
        <dbReference type="ChEBI" id="CHEBI:29101"/>
    </reaction>
</comment>
<keyword evidence="6" id="KW-0050">Antiport</keyword>
<dbReference type="OrthoDB" id="9808135at2"/>